<dbReference type="PANTHER" id="PTHR45779:SF7">
    <property type="entry name" value="PEPTIDYLPROLYL ISOMERASE"/>
    <property type="match status" value="1"/>
</dbReference>
<dbReference type="PANTHER" id="PTHR45779">
    <property type="entry name" value="PEPTIDYLPROLYL ISOMERASE"/>
    <property type="match status" value="1"/>
</dbReference>
<evidence type="ECO:0000256" key="6">
    <source>
        <dbReference type="PROSITE-ProRule" id="PRU00277"/>
    </source>
</evidence>
<name>A0A194XTU2_MOLSC</name>
<proteinExistence type="predicted"/>
<dbReference type="Pfam" id="PF00254">
    <property type="entry name" value="FKBP_C"/>
    <property type="match status" value="1"/>
</dbReference>
<dbReference type="InterPro" id="IPR046357">
    <property type="entry name" value="PPIase_dom_sf"/>
</dbReference>
<feature type="chain" id="PRO_5008268594" description="peptidylprolyl isomerase" evidence="7">
    <location>
        <begin position="19"/>
        <end position="189"/>
    </location>
</feature>
<keyword evidence="10" id="KW-1185">Reference proteome</keyword>
<evidence type="ECO:0000256" key="7">
    <source>
        <dbReference type="SAM" id="SignalP"/>
    </source>
</evidence>
<dbReference type="EMBL" id="KQ947404">
    <property type="protein sequence ID" value="KUJ23740.1"/>
    <property type="molecule type" value="Genomic_DNA"/>
</dbReference>
<keyword evidence="4 6" id="KW-0697">Rotamase</keyword>
<feature type="signal peptide" evidence="7">
    <location>
        <begin position="1"/>
        <end position="18"/>
    </location>
</feature>
<dbReference type="RefSeq" id="XP_018078095.1">
    <property type="nucleotide sequence ID" value="XM_018210338.1"/>
</dbReference>
<feature type="domain" description="PPIase FKBP-type" evidence="8">
    <location>
        <begin position="38"/>
        <end position="126"/>
    </location>
</feature>
<dbReference type="STRING" id="149040.A0A194XTU2"/>
<sequence>MRFFTLAALAAAATSAIAADVQVDVTREVECERKSQKGDKISVHYRGTLQSDGSEFDASYKRGNPLDFVVGRGSVIKGWDDNLIDMCIGEKRTLTIPPEHGYGDRAMGPIPAGSTLIFETELMGIAGVPKPESIIEKTASSAASEASSVASEATEGVKDTITSKLADAAEAVKVVLADSDGDGQEHNEL</sequence>
<comment type="catalytic activity">
    <reaction evidence="1 6">
        <text>[protein]-peptidylproline (omega=180) = [protein]-peptidylproline (omega=0)</text>
        <dbReference type="Rhea" id="RHEA:16237"/>
        <dbReference type="Rhea" id="RHEA-COMP:10747"/>
        <dbReference type="Rhea" id="RHEA-COMP:10748"/>
        <dbReference type="ChEBI" id="CHEBI:83833"/>
        <dbReference type="ChEBI" id="CHEBI:83834"/>
        <dbReference type="EC" id="5.2.1.8"/>
    </reaction>
</comment>
<dbReference type="PROSITE" id="PS50059">
    <property type="entry name" value="FKBP_PPIASE"/>
    <property type="match status" value="1"/>
</dbReference>
<comment type="function">
    <text evidence="2">PPIases accelerate the folding of proteins. It catalyzes the cis-trans isomerization of proline imidic peptide bonds in oligopeptides.</text>
</comment>
<dbReference type="GO" id="GO:0003755">
    <property type="term" value="F:peptidyl-prolyl cis-trans isomerase activity"/>
    <property type="evidence" value="ECO:0007669"/>
    <property type="project" value="UniProtKB-KW"/>
</dbReference>
<organism evidence="9 10">
    <name type="scientific">Mollisia scopiformis</name>
    <name type="common">Conifer needle endophyte fungus</name>
    <name type="synonym">Phialocephala scopiformis</name>
    <dbReference type="NCBI Taxonomy" id="149040"/>
    <lineage>
        <taxon>Eukaryota</taxon>
        <taxon>Fungi</taxon>
        <taxon>Dikarya</taxon>
        <taxon>Ascomycota</taxon>
        <taxon>Pezizomycotina</taxon>
        <taxon>Leotiomycetes</taxon>
        <taxon>Helotiales</taxon>
        <taxon>Mollisiaceae</taxon>
        <taxon>Mollisia</taxon>
    </lineage>
</organism>
<evidence type="ECO:0000256" key="3">
    <source>
        <dbReference type="ARBA" id="ARBA00013194"/>
    </source>
</evidence>
<gene>
    <name evidence="9" type="ORF">LY89DRAFT_603946</name>
</gene>
<evidence type="ECO:0000256" key="2">
    <source>
        <dbReference type="ARBA" id="ARBA00002388"/>
    </source>
</evidence>
<dbReference type="GO" id="GO:0005783">
    <property type="term" value="C:endoplasmic reticulum"/>
    <property type="evidence" value="ECO:0007669"/>
    <property type="project" value="TreeGrafter"/>
</dbReference>
<evidence type="ECO:0000256" key="5">
    <source>
        <dbReference type="ARBA" id="ARBA00023235"/>
    </source>
</evidence>
<evidence type="ECO:0000313" key="10">
    <source>
        <dbReference type="Proteomes" id="UP000070700"/>
    </source>
</evidence>
<dbReference type="Gene3D" id="3.10.50.40">
    <property type="match status" value="1"/>
</dbReference>
<dbReference type="InParanoid" id="A0A194XTU2"/>
<dbReference type="AlphaFoldDB" id="A0A194XTU2"/>
<keyword evidence="5 6" id="KW-0413">Isomerase</keyword>
<evidence type="ECO:0000313" key="9">
    <source>
        <dbReference type="EMBL" id="KUJ23740.1"/>
    </source>
</evidence>
<evidence type="ECO:0000256" key="4">
    <source>
        <dbReference type="ARBA" id="ARBA00023110"/>
    </source>
</evidence>
<dbReference type="FunFam" id="3.10.50.40:FF:000006">
    <property type="entry name" value="Peptidyl-prolyl cis-trans isomerase"/>
    <property type="match status" value="1"/>
</dbReference>
<evidence type="ECO:0000256" key="1">
    <source>
        <dbReference type="ARBA" id="ARBA00000971"/>
    </source>
</evidence>
<dbReference type="Proteomes" id="UP000070700">
    <property type="component" value="Unassembled WGS sequence"/>
</dbReference>
<evidence type="ECO:0000259" key="8">
    <source>
        <dbReference type="PROSITE" id="PS50059"/>
    </source>
</evidence>
<protein>
    <recommendedName>
        <fullName evidence="3 6">peptidylprolyl isomerase</fullName>
        <ecNumber evidence="3 6">5.2.1.8</ecNumber>
    </recommendedName>
</protein>
<dbReference type="KEGG" id="psco:LY89DRAFT_603946"/>
<dbReference type="InterPro" id="IPR001179">
    <property type="entry name" value="PPIase_FKBP_dom"/>
</dbReference>
<dbReference type="OrthoDB" id="1902587at2759"/>
<reference evidence="9 10" key="1">
    <citation type="submission" date="2015-10" db="EMBL/GenBank/DDBJ databases">
        <title>Full genome of DAOMC 229536 Phialocephala scopiformis, a fungal endophyte of spruce producing the potent anti-insectan compound rugulosin.</title>
        <authorList>
            <consortium name="DOE Joint Genome Institute"/>
            <person name="Walker A.K."/>
            <person name="Frasz S.L."/>
            <person name="Seifert K.A."/>
            <person name="Miller J.D."/>
            <person name="Mondo S.J."/>
            <person name="Labutti K."/>
            <person name="Lipzen A."/>
            <person name="Dockter R."/>
            <person name="Kennedy M."/>
            <person name="Grigoriev I.V."/>
            <person name="Spatafora J.W."/>
        </authorList>
    </citation>
    <scope>NUCLEOTIDE SEQUENCE [LARGE SCALE GENOMIC DNA]</scope>
    <source>
        <strain evidence="9 10">CBS 120377</strain>
    </source>
</reference>
<keyword evidence="7" id="KW-0732">Signal</keyword>
<dbReference type="EC" id="5.2.1.8" evidence="3 6"/>
<dbReference type="InterPro" id="IPR044609">
    <property type="entry name" value="FKBP2/11"/>
</dbReference>
<dbReference type="GeneID" id="28820064"/>
<dbReference type="SUPFAM" id="SSF54534">
    <property type="entry name" value="FKBP-like"/>
    <property type="match status" value="1"/>
</dbReference>
<dbReference type="FunCoup" id="A0A194XTU2">
    <property type="interactions" value="563"/>
</dbReference>
<accession>A0A194XTU2</accession>